<dbReference type="PANTHER" id="PTHR30580:SF0">
    <property type="entry name" value="PRIMOSOMAL PROTEIN N"/>
    <property type="match status" value="1"/>
</dbReference>
<dbReference type="EMBL" id="WNDQ01000012">
    <property type="protein sequence ID" value="KAF1022432.1"/>
    <property type="molecule type" value="Genomic_DNA"/>
</dbReference>
<comment type="cofactor">
    <cofactor evidence="11">
        <name>Zn(2+)</name>
        <dbReference type="ChEBI" id="CHEBI:29105"/>
    </cofactor>
    <text evidence="11">Binds 2 zinc ions per subunit.</text>
</comment>
<dbReference type="InterPro" id="IPR027417">
    <property type="entry name" value="P-loop_NTPase"/>
</dbReference>
<dbReference type="GO" id="GO:0016787">
    <property type="term" value="F:hydrolase activity"/>
    <property type="evidence" value="ECO:0007669"/>
    <property type="project" value="UniProtKB-KW"/>
</dbReference>
<comment type="function">
    <text evidence="11">Initiates the restart of stalled replication forks, which reloads the replicative helicase on sites other than the origin of replication. Recognizes and binds to abandoned replication forks and remodels them to uncover a helicase loading site. Promotes assembly of the primosome at these replication forks.</text>
</comment>
<evidence type="ECO:0000256" key="9">
    <source>
        <dbReference type="ARBA" id="ARBA00023125"/>
    </source>
</evidence>
<gene>
    <name evidence="11 13" type="primary">priA</name>
    <name evidence="13" type="ORF">GAK30_01216</name>
</gene>
<comment type="similarity">
    <text evidence="11">Belongs to the helicase family. PriA subfamily.</text>
</comment>
<accession>A0A7V8FQF3</accession>
<dbReference type="NCBIfam" id="TIGR00595">
    <property type="entry name" value="priA"/>
    <property type="match status" value="1"/>
</dbReference>
<dbReference type="Proteomes" id="UP000461670">
    <property type="component" value="Unassembled WGS sequence"/>
</dbReference>
<dbReference type="SUPFAM" id="SSF52540">
    <property type="entry name" value="P-loop containing nucleoside triphosphate hydrolases"/>
    <property type="match status" value="1"/>
</dbReference>
<dbReference type="Pfam" id="PF00271">
    <property type="entry name" value="Helicase_C"/>
    <property type="match status" value="1"/>
</dbReference>
<dbReference type="HAMAP" id="MF_00983">
    <property type="entry name" value="PriA"/>
    <property type="match status" value="1"/>
</dbReference>
<dbReference type="GO" id="GO:0003677">
    <property type="term" value="F:DNA binding"/>
    <property type="evidence" value="ECO:0007669"/>
    <property type="project" value="UniProtKB-UniRule"/>
</dbReference>
<dbReference type="Pfam" id="PF18074">
    <property type="entry name" value="PriA_C"/>
    <property type="match status" value="1"/>
</dbReference>
<dbReference type="InterPro" id="IPR041222">
    <property type="entry name" value="PriA_3primeBD"/>
</dbReference>
<organism evidence="13 14">
    <name type="scientific">Paracidovorax wautersii</name>
    <dbReference type="NCBI Taxonomy" id="1177982"/>
    <lineage>
        <taxon>Bacteria</taxon>
        <taxon>Pseudomonadati</taxon>
        <taxon>Pseudomonadota</taxon>
        <taxon>Betaproteobacteria</taxon>
        <taxon>Burkholderiales</taxon>
        <taxon>Comamonadaceae</taxon>
        <taxon>Paracidovorax</taxon>
    </lineage>
</organism>
<dbReference type="GO" id="GO:0006269">
    <property type="term" value="P:DNA replication, synthesis of primer"/>
    <property type="evidence" value="ECO:0007669"/>
    <property type="project" value="UniProtKB-KW"/>
</dbReference>
<dbReference type="SMART" id="SM00487">
    <property type="entry name" value="DEXDc"/>
    <property type="match status" value="1"/>
</dbReference>
<evidence type="ECO:0000313" key="13">
    <source>
        <dbReference type="EMBL" id="KAF1022432.1"/>
    </source>
</evidence>
<keyword evidence="2 11" id="KW-0235">DNA replication</keyword>
<dbReference type="SMART" id="SM00490">
    <property type="entry name" value="HELICc"/>
    <property type="match status" value="1"/>
</dbReference>
<evidence type="ECO:0000256" key="2">
    <source>
        <dbReference type="ARBA" id="ARBA00022705"/>
    </source>
</evidence>
<feature type="binding site" evidence="11">
    <location>
        <position position="452"/>
    </location>
    <ligand>
        <name>Zn(2+)</name>
        <dbReference type="ChEBI" id="CHEBI:29105"/>
        <label>2</label>
    </ligand>
</feature>
<evidence type="ECO:0000256" key="8">
    <source>
        <dbReference type="ARBA" id="ARBA00022840"/>
    </source>
</evidence>
<evidence type="ECO:0000256" key="11">
    <source>
        <dbReference type="HAMAP-Rule" id="MF_00983"/>
    </source>
</evidence>
<comment type="caution">
    <text evidence="13">The sequence shown here is derived from an EMBL/GenBank/DDBJ whole genome shotgun (WGS) entry which is preliminary data.</text>
</comment>
<dbReference type="PANTHER" id="PTHR30580">
    <property type="entry name" value="PRIMOSOMAL PROTEIN N"/>
    <property type="match status" value="1"/>
</dbReference>
<reference evidence="14" key="1">
    <citation type="journal article" date="2020" name="MBio">
        <title>Horizontal gene transfer to a defensive symbiont with a reduced genome amongst a multipartite beetle microbiome.</title>
        <authorList>
            <person name="Waterworth S.C."/>
            <person name="Florez L.V."/>
            <person name="Rees E.R."/>
            <person name="Hertweck C."/>
            <person name="Kaltenpoth M."/>
            <person name="Kwan J.C."/>
        </authorList>
    </citation>
    <scope>NUCLEOTIDE SEQUENCE [LARGE SCALE GENOMIC DNA]</scope>
</reference>
<keyword evidence="9 11" id="KW-0238">DNA-binding</keyword>
<feature type="binding site" evidence="11">
    <location>
        <position position="449"/>
    </location>
    <ligand>
        <name>Zn(2+)</name>
        <dbReference type="ChEBI" id="CHEBI:29105"/>
        <label>2</label>
    </ligand>
</feature>
<evidence type="ECO:0000256" key="6">
    <source>
        <dbReference type="ARBA" id="ARBA00022806"/>
    </source>
</evidence>
<feature type="binding site" evidence="11">
    <location>
        <position position="434"/>
    </location>
    <ligand>
        <name>Zn(2+)</name>
        <dbReference type="ChEBI" id="CHEBI:29105"/>
        <label>2</label>
    </ligand>
</feature>
<evidence type="ECO:0000256" key="4">
    <source>
        <dbReference type="ARBA" id="ARBA00022741"/>
    </source>
</evidence>
<proteinExistence type="inferred from homology"/>
<sequence>MSVVLPVVVPTPVQSGMGDCLSYRADTPLAPGTLVRVPLGQRELLGIVWDQADAAPTLDAGAELRPVLGALDGIAPLSPAWRELVTFAARYYQRALGEVALAALPPQLRELTGEQLARRLKPKTIKAAKAGNRARRPADAPAAPEVAAADVMPPTAEAVAAPALTPEQAQVIAQFQQSLQPVLLWGATGSGKTEVYLRLAQQALDSDPAAQVLVMVPEINLTPQLEERFIARLAPRYGPQSVVSLHSGMTPPQRLKSWLAAHGGTARVVLGTRMAIFASLPGLRLIVVDEEHDPSYKQQEGARYSARDLAVYRARQESALPDADGTLPEPGAAPRCRVLLGSATPSLESWYACERGRYRRLDMPSRIGAGVLPTVRRVDMNHQPRRALIAPPLVAALRERIARGEQSLIFLNRRGYAPVLHCGSCGWKSECPHCSAFRVFHKIDRTLRCHHCGYTQRVPLACPFCGDLDIQPLGRGTERIEEHLAELLAGTQRPDGGAPRIVRIDADTTKRKGELEAQLAQVHAGDVDVLVGTQMITKGHDFRRITLVAAINPDGSLFSSDFRAPERLFALLLQAAGRAGRDAGYAEAQGSRAEMWVQTAHPTHPLFEALKRHDYPAFAASQIEERTQAGLPPMAYQALVRADAKTQEIAQAFLNDAAAQADALPGASHVTRYPAVPMTIQRVANVERAQMLLESPSRAALQAFMSAWQPVLQAQRPKGLIRWLVDVDPLAI</sequence>
<keyword evidence="4 11" id="KW-0547">Nucleotide-binding</keyword>
<dbReference type="GO" id="GO:1990077">
    <property type="term" value="C:primosome complex"/>
    <property type="evidence" value="ECO:0007669"/>
    <property type="project" value="UniProtKB-UniRule"/>
</dbReference>
<dbReference type="AlphaFoldDB" id="A0A7V8FQF3"/>
<dbReference type="Pfam" id="PF18319">
    <property type="entry name" value="Zn_ribbon_PriA"/>
    <property type="match status" value="1"/>
</dbReference>
<feature type="binding site" evidence="11">
    <location>
        <position position="425"/>
    </location>
    <ligand>
        <name>Zn(2+)</name>
        <dbReference type="ChEBI" id="CHEBI:29105"/>
        <label>1</label>
    </ligand>
</feature>
<evidence type="ECO:0000256" key="3">
    <source>
        <dbReference type="ARBA" id="ARBA00022723"/>
    </source>
</evidence>
<evidence type="ECO:0000256" key="7">
    <source>
        <dbReference type="ARBA" id="ARBA00022833"/>
    </source>
</evidence>
<dbReference type="PROSITE" id="PS51192">
    <property type="entry name" value="HELICASE_ATP_BIND_1"/>
    <property type="match status" value="1"/>
</dbReference>
<dbReference type="GO" id="GO:0008270">
    <property type="term" value="F:zinc ion binding"/>
    <property type="evidence" value="ECO:0007669"/>
    <property type="project" value="UniProtKB-UniRule"/>
</dbReference>
<dbReference type="InterPro" id="IPR042115">
    <property type="entry name" value="PriA_3primeBD_sf"/>
</dbReference>
<keyword evidence="8 11" id="KW-0067">ATP-binding</keyword>
<dbReference type="InterPro" id="IPR005259">
    <property type="entry name" value="PriA"/>
</dbReference>
<keyword evidence="3 11" id="KW-0479">Metal-binding</keyword>
<dbReference type="EC" id="5.6.2.4" evidence="11"/>
<dbReference type="GO" id="GO:0005524">
    <property type="term" value="F:ATP binding"/>
    <property type="evidence" value="ECO:0007669"/>
    <property type="project" value="UniProtKB-UniRule"/>
</dbReference>
<dbReference type="Gene3D" id="3.40.50.300">
    <property type="entry name" value="P-loop containing nucleotide triphosphate hydrolases"/>
    <property type="match status" value="2"/>
</dbReference>
<feature type="binding site" evidence="11">
    <location>
        <position position="462"/>
    </location>
    <ligand>
        <name>Zn(2+)</name>
        <dbReference type="ChEBI" id="CHEBI:29105"/>
        <label>1</label>
    </ligand>
</feature>
<feature type="domain" description="Helicase ATP-binding" evidence="12">
    <location>
        <begin position="173"/>
        <end position="363"/>
    </location>
</feature>
<keyword evidence="10 11" id="KW-0413">Isomerase</keyword>
<evidence type="ECO:0000256" key="10">
    <source>
        <dbReference type="ARBA" id="ARBA00023235"/>
    </source>
</evidence>
<dbReference type="GO" id="GO:0006310">
    <property type="term" value="P:DNA recombination"/>
    <property type="evidence" value="ECO:0007669"/>
    <property type="project" value="InterPro"/>
</dbReference>
<dbReference type="InterPro" id="IPR001650">
    <property type="entry name" value="Helicase_C-like"/>
</dbReference>
<keyword evidence="7 11" id="KW-0862">Zinc</keyword>
<dbReference type="Pfam" id="PF17764">
    <property type="entry name" value="PriA_3primeBD"/>
    <property type="match status" value="1"/>
</dbReference>
<dbReference type="InterPro" id="IPR014001">
    <property type="entry name" value="Helicase_ATP-bd"/>
</dbReference>
<feature type="binding site" evidence="11">
    <location>
        <position position="465"/>
    </location>
    <ligand>
        <name>Zn(2+)</name>
        <dbReference type="ChEBI" id="CHEBI:29105"/>
        <label>1</label>
    </ligand>
</feature>
<comment type="catalytic activity">
    <reaction evidence="11">
        <text>ATP + H2O = ADP + phosphate + H(+)</text>
        <dbReference type="Rhea" id="RHEA:13065"/>
        <dbReference type="ChEBI" id="CHEBI:15377"/>
        <dbReference type="ChEBI" id="CHEBI:15378"/>
        <dbReference type="ChEBI" id="CHEBI:30616"/>
        <dbReference type="ChEBI" id="CHEBI:43474"/>
        <dbReference type="ChEBI" id="CHEBI:456216"/>
        <dbReference type="EC" id="5.6.2.4"/>
    </reaction>
</comment>
<name>A0A7V8FQF3_9BURK</name>
<evidence type="ECO:0000256" key="1">
    <source>
        <dbReference type="ARBA" id="ARBA00022515"/>
    </source>
</evidence>
<protein>
    <recommendedName>
        <fullName evidence="11">Replication restart protein PriA</fullName>
    </recommendedName>
    <alternativeName>
        <fullName evidence="11">ATP-dependent DNA helicase PriA</fullName>
        <ecNumber evidence="11">5.6.2.4</ecNumber>
    </alternativeName>
    <alternativeName>
        <fullName evidence="11">DNA 3'-5' helicase PriA</fullName>
    </alternativeName>
</protein>
<dbReference type="InterPro" id="IPR040498">
    <property type="entry name" value="PriA_CRR"/>
</dbReference>
<comment type="subunit">
    <text evidence="11">Component of the replication restart primosome.</text>
</comment>
<evidence type="ECO:0000313" key="14">
    <source>
        <dbReference type="Proteomes" id="UP000461670"/>
    </source>
</evidence>
<keyword evidence="6 11" id="KW-0347">Helicase</keyword>
<keyword evidence="5 11" id="KW-0378">Hydrolase</keyword>
<dbReference type="GO" id="GO:0006302">
    <property type="term" value="P:double-strand break repair"/>
    <property type="evidence" value="ECO:0007669"/>
    <property type="project" value="InterPro"/>
</dbReference>
<evidence type="ECO:0000256" key="5">
    <source>
        <dbReference type="ARBA" id="ARBA00022801"/>
    </source>
</evidence>
<dbReference type="Pfam" id="PF00270">
    <property type="entry name" value="DEAD"/>
    <property type="match status" value="1"/>
</dbReference>
<dbReference type="InterPro" id="IPR011545">
    <property type="entry name" value="DEAD/DEAH_box_helicase_dom"/>
</dbReference>
<keyword evidence="1 11" id="KW-0639">Primosome</keyword>
<comment type="catalytic activity">
    <reaction evidence="11">
        <text>Couples ATP hydrolysis with the unwinding of duplex DNA by translocating in the 3'-5' direction.</text>
        <dbReference type="EC" id="5.6.2.4"/>
    </reaction>
</comment>
<dbReference type="GO" id="GO:0006270">
    <property type="term" value="P:DNA replication initiation"/>
    <property type="evidence" value="ECO:0007669"/>
    <property type="project" value="TreeGrafter"/>
</dbReference>
<dbReference type="InterPro" id="IPR041236">
    <property type="entry name" value="PriA_C"/>
</dbReference>
<dbReference type="GO" id="GO:0043138">
    <property type="term" value="F:3'-5' DNA helicase activity"/>
    <property type="evidence" value="ECO:0007669"/>
    <property type="project" value="UniProtKB-EC"/>
</dbReference>
<feature type="binding site" evidence="11">
    <location>
        <position position="422"/>
    </location>
    <ligand>
        <name>Zn(2+)</name>
        <dbReference type="ChEBI" id="CHEBI:29105"/>
        <label>1</label>
    </ligand>
</feature>
<evidence type="ECO:0000259" key="12">
    <source>
        <dbReference type="PROSITE" id="PS51192"/>
    </source>
</evidence>
<feature type="binding site" evidence="11">
    <location>
        <position position="431"/>
    </location>
    <ligand>
        <name>Zn(2+)</name>
        <dbReference type="ChEBI" id="CHEBI:29105"/>
        <label>2</label>
    </ligand>
</feature>
<dbReference type="Gene3D" id="3.40.1440.60">
    <property type="entry name" value="PriA, 3(prime) DNA-binding domain"/>
    <property type="match status" value="1"/>
</dbReference>